<evidence type="ECO:0000256" key="3">
    <source>
        <dbReference type="SAM" id="Coils"/>
    </source>
</evidence>
<name>A0ABX0NDJ1_9BURK</name>
<dbReference type="InterPro" id="IPR023347">
    <property type="entry name" value="Lysozyme_dom_sf"/>
</dbReference>
<dbReference type="RefSeq" id="WP_167092450.1">
    <property type="nucleotide sequence ID" value="NZ_WHJG01000044.1"/>
</dbReference>
<keyword evidence="5" id="KW-1185">Reference proteome</keyword>
<evidence type="ECO:0000313" key="5">
    <source>
        <dbReference type="Proteomes" id="UP000621455"/>
    </source>
</evidence>
<reference evidence="4 5" key="1">
    <citation type="submission" date="2019-10" db="EMBL/GenBank/DDBJ databases">
        <title>Taxonomy of Antarctic Massilia spp.: description of Massilia rubra sp. nov., Massilia aquatica sp. nov., Massilia mucilaginosa sp. nov., Massilia frigida sp. nov. isolated from streams, lakes and regoliths.</title>
        <authorList>
            <person name="Holochova P."/>
            <person name="Sedlacek I."/>
            <person name="Kralova S."/>
            <person name="Maslanova I."/>
            <person name="Busse H.-J."/>
            <person name="Stankova E."/>
            <person name="Vrbovska V."/>
            <person name="Kovarovic V."/>
            <person name="Bartak M."/>
            <person name="Svec P."/>
            <person name="Pantucek R."/>
        </authorList>
    </citation>
    <scope>NUCLEOTIDE SEQUENCE [LARGE SCALE GENOMIC DNA]</scope>
    <source>
        <strain evidence="4 5">CCM 8695</strain>
    </source>
</reference>
<feature type="coiled-coil region" evidence="3">
    <location>
        <begin position="39"/>
        <end position="87"/>
    </location>
</feature>
<organism evidence="4 5">
    <name type="scientific">Massilia frigida</name>
    <dbReference type="NCBI Taxonomy" id="2609281"/>
    <lineage>
        <taxon>Bacteria</taxon>
        <taxon>Pseudomonadati</taxon>
        <taxon>Pseudomonadota</taxon>
        <taxon>Betaproteobacteria</taxon>
        <taxon>Burkholderiales</taxon>
        <taxon>Oxalobacteraceae</taxon>
        <taxon>Telluria group</taxon>
        <taxon>Massilia</taxon>
    </lineage>
</organism>
<accession>A0ABX0NDJ1</accession>
<sequence>MSKKKQSSSLLKHVSLVEENLPDYDKEELQRERDLIAQAEECKASEEVARKEIQRLNKEKKGLSKKEDNYKEKVKNIEQKIMHLQGVPDATCRVRHPGCVEMTSAKKIDFPKSIGNEINKRHGTKIDFTKLLELEGGEHTAAYIPWWAYVKNDKPVIRFYQNIREPDVPRLAGGYGGRPDNKSGTTVGVGVDLGQFSPDAFLRMMKKGNSGAHQITDEELLALHEKITPYFQLIGGDACRFLRKNPLTLNAR</sequence>
<proteinExistence type="predicted"/>
<dbReference type="Gene3D" id="1.10.530.40">
    <property type="match status" value="1"/>
</dbReference>
<gene>
    <name evidence="4" type="ORF">F2P44_28420</name>
</gene>
<dbReference type="Proteomes" id="UP000621455">
    <property type="component" value="Unassembled WGS sequence"/>
</dbReference>
<evidence type="ECO:0000256" key="1">
    <source>
        <dbReference type="ARBA" id="ARBA00022529"/>
    </source>
</evidence>
<keyword evidence="1" id="KW-0929">Antimicrobial</keyword>
<keyword evidence="3" id="KW-0175">Coiled coil</keyword>
<protein>
    <submittedName>
        <fullName evidence="4">Uncharacterized protein</fullName>
    </submittedName>
</protein>
<evidence type="ECO:0000313" key="4">
    <source>
        <dbReference type="EMBL" id="NHZ83169.1"/>
    </source>
</evidence>
<comment type="caution">
    <text evidence="4">The sequence shown here is derived from an EMBL/GenBank/DDBJ whole genome shotgun (WGS) entry which is preliminary data.</text>
</comment>
<evidence type="ECO:0000256" key="2">
    <source>
        <dbReference type="ARBA" id="ARBA00022638"/>
    </source>
</evidence>
<keyword evidence="2" id="KW-0081">Bacteriolytic enzyme</keyword>
<dbReference type="EMBL" id="WHJG01000044">
    <property type="protein sequence ID" value="NHZ83169.1"/>
    <property type="molecule type" value="Genomic_DNA"/>
</dbReference>